<dbReference type="AlphaFoldDB" id="A0A9E4N7Y0"/>
<name>A0A9E4N7Y0_9GAMM</name>
<dbReference type="EMBL" id="JAEPCM010000851">
    <property type="protein sequence ID" value="MCG7949117.1"/>
    <property type="molecule type" value="Genomic_DNA"/>
</dbReference>
<sequence>MADLTSQQWGSLATTLVGSISDAYSTNLAGRTNAAIARIQAKAKQRQAQQARDRGRLAAYYSRLKTRKIAGAAKAGIAANGFATDSGSALDVMSDIAQAGKLDELIIRHNAEVQARGFESAGQSLIAGAEFDRRSASLNAMNTLVDGGLTVHSKWADYTR</sequence>
<evidence type="ECO:0000313" key="1">
    <source>
        <dbReference type="EMBL" id="MCG7949117.1"/>
    </source>
</evidence>
<accession>A0A9E4N7Y0</accession>
<proteinExistence type="predicted"/>
<comment type="caution">
    <text evidence="1">The sequence shown here is derived from an EMBL/GenBank/DDBJ whole genome shotgun (WGS) entry which is preliminary data.</text>
</comment>
<protein>
    <submittedName>
        <fullName evidence="1">Uncharacterized protein</fullName>
    </submittedName>
</protein>
<dbReference type="Proteomes" id="UP000886667">
    <property type="component" value="Unassembled WGS sequence"/>
</dbReference>
<organism evidence="1 2">
    <name type="scientific">Candidatus Thiodiazotropha taylori</name>
    <dbReference type="NCBI Taxonomy" id="2792791"/>
    <lineage>
        <taxon>Bacteria</taxon>
        <taxon>Pseudomonadati</taxon>
        <taxon>Pseudomonadota</taxon>
        <taxon>Gammaproteobacteria</taxon>
        <taxon>Chromatiales</taxon>
        <taxon>Sedimenticolaceae</taxon>
        <taxon>Candidatus Thiodiazotropha</taxon>
    </lineage>
</organism>
<evidence type="ECO:0000313" key="2">
    <source>
        <dbReference type="Proteomes" id="UP000886667"/>
    </source>
</evidence>
<gene>
    <name evidence="1" type="ORF">JAZ07_22500</name>
</gene>
<reference evidence="1" key="1">
    <citation type="journal article" date="2021" name="Proc. Natl. Acad. Sci. U.S.A.">
        <title>Global biogeography of chemosynthetic symbionts reveals both localized and globally distributed symbiont groups. .</title>
        <authorList>
            <person name="Osvatic J.T."/>
            <person name="Wilkins L.G.E."/>
            <person name="Leibrecht L."/>
            <person name="Leray M."/>
            <person name="Zauner S."/>
            <person name="Polzin J."/>
            <person name="Camacho Y."/>
            <person name="Gros O."/>
            <person name="van Gils J.A."/>
            <person name="Eisen J.A."/>
            <person name="Petersen J.M."/>
            <person name="Yuen B."/>
        </authorList>
    </citation>
    <scope>NUCLEOTIDE SEQUENCE</scope>
    <source>
        <strain evidence="1">MAGclacostrist064TRANS</strain>
    </source>
</reference>